<dbReference type="CDD" id="cd07909">
    <property type="entry name" value="YciF"/>
    <property type="match status" value="1"/>
</dbReference>
<dbReference type="EMBL" id="SNZR01000014">
    <property type="protein sequence ID" value="TDR89206.1"/>
    <property type="molecule type" value="Genomic_DNA"/>
</dbReference>
<dbReference type="PANTHER" id="PTHR30565:SF9">
    <property type="entry name" value="PROTEIN YCIF"/>
    <property type="match status" value="1"/>
</dbReference>
<keyword evidence="2" id="KW-1185">Reference proteome</keyword>
<dbReference type="AlphaFoldDB" id="A0A4R7BYS9"/>
<gene>
    <name evidence="1" type="ORF">EV668_3695</name>
</gene>
<comment type="caution">
    <text evidence="1">The sequence shown here is derived from an EMBL/GenBank/DDBJ whole genome shotgun (WGS) entry which is preliminary data.</text>
</comment>
<dbReference type="InterPro" id="IPR012347">
    <property type="entry name" value="Ferritin-like"/>
</dbReference>
<organism evidence="1 2">
    <name type="scientific">Enterovirga rhinocerotis</name>
    <dbReference type="NCBI Taxonomy" id="1339210"/>
    <lineage>
        <taxon>Bacteria</taxon>
        <taxon>Pseudomonadati</taxon>
        <taxon>Pseudomonadota</taxon>
        <taxon>Alphaproteobacteria</taxon>
        <taxon>Hyphomicrobiales</taxon>
        <taxon>Methylobacteriaceae</taxon>
        <taxon>Enterovirga</taxon>
    </lineage>
</organism>
<accession>A0A4R7BYS9</accession>
<evidence type="ECO:0000313" key="2">
    <source>
        <dbReference type="Proteomes" id="UP000295122"/>
    </source>
</evidence>
<dbReference type="InterPro" id="IPR009078">
    <property type="entry name" value="Ferritin-like_SF"/>
</dbReference>
<dbReference type="Pfam" id="PF05974">
    <property type="entry name" value="DUF892"/>
    <property type="match status" value="1"/>
</dbReference>
<dbReference type="Proteomes" id="UP000295122">
    <property type="component" value="Unassembled WGS sequence"/>
</dbReference>
<sequence>MGVFPMEVPVAEKTLDNLFLDTLKDIYYAERKILKALPKMARGAQSEAVKAAFDKHRLETETHVERLQQVFEILGKRAQGKTCPAIDGIVEEGEEILDEYKGSAALDAGLISSAQAVEHYEITRYGTLRRWAQELGLKDAVKLFDQTLAEERKTDEALTGLADASVNRKAKKAA</sequence>
<dbReference type="InterPro" id="IPR010287">
    <property type="entry name" value="DUF892_YciF-like"/>
</dbReference>
<name>A0A4R7BYS9_9HYPH</name>
<evidence type="ECO:0000313" key="1">
    <source>
        <dbReference type="EMBL" id="TDR89206.1"/>
    </source>
</evidence>
<dbReference type="Gene3D" id="1.20.1260.10">
    <property type="match status" value="1"/>
</dbReference>
<dbReference type="InterPro" id="IPR047114">
    <property type="entry name" value="YciF"/>
</dbReference>
<proteinExistence type="predicted"/>
<dbReference type="PANTHER" id="PTHR30565">
    <property type="entry name" value="PROTEIN YCIF"/>
    <property type="match status" value="1"/>
</dbReference>
<reference evidence="1 2" key="1">
    <citation type="submission" date="2019-03" db="EMBL/GenBank/DDBJ databases">
        <title>Genomic Encyclopedia of Type Strains, Phase IV (KMG-IV): sequencing the most valuable type-strain genomes for metagenomic binning, comparative biology and taxonomic classification.</title>
        <authorList>
            <person name="Goeker M."/>
        </authorList>
    </citation>
    <scope>NUCLEOTIDE SEQUENCE [LARGE SCALE GENOMIC DNA]</scope>
    <source>
        <strain evidence="1 2">DSM 25903</strain>
    </source>
</reference>
<dbReference type="SUPFAM" id="SSF47240">
    <property type="entry name" value="Ferritin-like"/>
    <property type="match status" value="1"/>
</dbReference>
<protein>
    <submittedName>
        <fullName evidence="1">Ferritin-like metal-binding protein YciE</fullName>
    </submittedName>
</protein>